<dbReference type="InterPro" id="IPR016167">
    <property type="entry name" value="FAD-bd_PCMH_sub1"/>
</dbReference>
<dbReference type="InterPro" id="IPR016169">
    <property type="entry name" value="FAD-bd_PCMH_sub2"/>
</dbReference>
<dbReference type="EMBL" id="LO017727">
    <property type="protein sequence ID" value="CRH08033.1"/>
    <property type="molecule type" value="Genomic_DNA"/>
</dbReference>
<dbReference type="GO" id="GO:0071949">
    <property type="term" value="F:FAD binding"/>
    <property type="evidence" value="ECO:0007669"/>
    <property type="project" value="InterPro"/>
</dbReference>
<dbReference type="InterPro" id="IPR051914">
    <property type="entry name" value="FAD-linked_OxidoTrans_Type4"/>
</dbReference>
<organism evidence="7">
    <name type="scientific">Magnetococcus massalia (strain MO-1)</name>
    <dbReference type="NCBI Taxonomy" id="451514"/>
    <lineage>
        <taxon>Bacteria</taxon>
        <taxon>Pseudomonadati</taxon>
        <taxon>Pseudomonadota</taxon>
        <taxon>Magnetococcia</taxon>
        <taxon>Magnetococcales</taxon>
        <taxon>Magnetococcaceae</taxon>
        <taxon>Magnetococcus</taxon>
    </lineage>
</organism>
<dbReference type="InterPro" id="IPR016164">
    <property type="entry name" value="FAD-linked_Oxase-like_C"/>
</dbReference>
<dbReference type="PANTHER" id="PTHR42934:SF2">
    <property type="entry name" value="GLYCOLATE OXIDASE SUBUNIT GLCD"/>
    <property type="match status" value="1"/>
</dbReference>
<gene>
    <name evidence="7" type="ORF">MAGMO_3905</name>
</gene>
<evidence type="ECO:0000256" key="5">
    <source>
        <dbReference type="ARBA" id="ARBA00023002"/>
    </source>
</evidence>
<dbReference type="Pfam" id="PF02913">
    <property type="entry name" value="FAD-oxidase_C"/>
    <property type="match status" value="1"/>
</dbReference>
<keyword evidence="3" id="KW-0285">Flavoprotein</keyword>
<dbReference type="Gene3D" id="3.30.43.10">
    <property type="entry name" value="Uridine Diphospho-n-acetylenolpyruvylglucosamine Reductase, domain 2"/>
    <property type="match status" value="1"/>
</dbReference>
<dbReference type="InterPro" id="IPR016171">
    <property type="entry name" value="Vanillyl_alc_oxidase_C-sub2"/>
</dbReference>
<keyword evidence="4" id="KW-0274">FAD</keyword>
<dbReference type="FunFam" id="1.10.45.10:FF:000001">
    <property type="entry name" value="D-lactate dehydrogenase mitochondrial"/>
    <property type="match status" value="1"/>
</dbReference>
<evidence type="ECO:0000313" key="7">
    <source>
        <dbReference type="EMBL" id="CRH08033.1"/>
    </source>
</evidence>
<evidence type="ECO:0000259" key="6">
    <source>
        <dbReference type="PROSITE" id="PS51387"/>
    </source>
</evidence>
<comment type="similarity">
    <text evidence="2">Belongs to the FAD-binding oxidoreductase/transferase type 4 family.</text>
</comment>
<dbReference type="Gene3D" id="3.30.465.10">
    <property type="match status" value="1"/>
</dbReference>
<protein>
    <submittedName>
        <fullName evidence="7">Putative glycolate oxidase subunit glcD</fullName>
    </submittedName>
</protein>
<dbReference type="Pfam" id="PF01565">
    <property type="entry name" value="FAD_binding_4"/>
    <property type="match status" value="1"/>
</dbReference>
<dbReference type="InterPro" id="IPR036318">
    <property type="entry name" value="FAD-bd_PCMH-like_sf"/>
</dbReference>
<evidence type="ECO:0000256" key="3">
    <source>
        <dbReference type="ARBA" id="ARBA00022630"/>
    </source>
</evidence>
<dbReference type="FunFam" id="3.30.70.2740:FF:000001">
    <property type="entry name" value="D-lactate dehydrogenase mitochondrial"/>
    <property type="match status" value="1"/>
</dbReference>
<dbReference type="InterPro" id="IPR016166">
    <property type="entry name" value="FAD-bd_PCMH"/>
</dbReference>
<sequence length="471" mass="50529">MVAEALLQRVTQQLQRALPADQVLSDLATLESYAWDNTGIRVRPDLVVLAQKRQDVIHCLKICHEHGVPVTPRTGGTGNVGGVLPLNGGVVLSLQQMNRVIEVAPDDRLVVVEPGVINGELQSQLEPYGLFWPPNPSSHRSCAIGGNLAMCAAGPNAVRYGVTRDWVMGLEAVLADGTVIHAGSRASKSVTGYDLTRLLVGSEGTLAVITQATLKLAPRPTAKRLMRVVFDSLDRAAQCVSRIMAAGEPPSALEFMDGGSLKLLRASGMEIPAAGQALLLLEVSADESRMEAESSRIATLLSEMAPLELVIAQSPEDAKEVWAARYALSPLLKKLSPKRINEDVAVPVSQLPALIMGLEKIAAEVDLPMANFGHAGNGNIHVNLLVDPTDSEQMERVPGALDSLFGLTMQLQGTLSGEHGIGSQKRDYLGWELDAPTLALQQQIKQLFDPKGILNPGKIFPQNARPNPQRK</sequence>
<dbReference type="SUPFAM" id="SSF55103">
    <property type="entry name" value="FAD-linked oxidases, C-terminal domain"/>
    <property type="match status" value="1"/>
</dbReference>
<dbReference type="PROSITE" id="PS51387">
    <property type="entry name" value="FAD_PCMH"/>
    <property type="match status" value="1"/>
</dbReference>
<dbReference type="SUPFAM" id="SSF56176">
    <property type="entry name" value="FAD-binding/transporter-associated domain-like"/>
    <property type="match status" value="1"/>
</dbReference>
<dbReference type="Gene3D" id="1.10.45.10">
    <property type="entry name" value="Vanillyl-alcohol Oxidase, Chain A, domain 4"/>
    <property type="match status" value="1"/>
</dbReference>
<dbReference type="InterPro" id="IPR006094">
    <property type="entry name" value="Oxid_FAD_bind_N"/>
</dbReference>
<evidence type="ECO:0000256" key="4">
    <source>
        <dbReference type="ARBA" id="ARBA00022827"/>
    </source>
</evidence>
<keyword evidence="5" id="KW-0560">Oxidoreductase</keyword>
<evidence type="ECO:0000256" key="2">
    <source>
        <dbReference type="ARBA" id="ARBA00008000"/>
    </source>
</evidence>
<reference evidence="7" key="1">
    <citation type="submission" date="2015-04" db="EMBL/GenBank/DDBJ databases">
        <authorList>
            <person name="Syromyatnikov M.Y."/>
            <person name="Popov V.N."/>
        </authorList>
    </citation>
    <scope>NUCLEOTIDE SEQUENCE</scope>
    <source>
        <strain evidence="7">MO-1</strain>
    </source>
</reference>
<dbReference type="PANTHER" id="PTHR42934">
    <property type="entry name" value="GLYCOLATE OXIDASE SUBUNIT GLCD"/>
    <property type="match status" value="1"/>
</dbReference>
<dbReference type="GO" id="GO:0016491">
    <property type="term" value="F:oxidoreductase activity"/>
    <property type="evidence" value="ECO:0007669"/>
    <property type="project" value="UniProtKB-KW"/>
</dbReference>
<name>A0A1S7LNN2_MAGMO</name>
<dbReference type="InterPro" id="IPR004113">
    <property type="entry name" value="FAD-bd_oxidored_4_C"/>
</dbReference>
<accession>A0A1S7LNN2</accession>
<comment type="cofactor">
    <cofactor evidence="1">
        <name>FAD</name>
        <dbReference type="ChEBI" id="CHEBI:57692"/>
    </cofactor>
</comment>
<dbReference type="Gene3D" id="3.30.70.2190">
    <property type="match status" value="1"/>
</dbReference>
<evidence type="ECO:0000256" key="1">
    <source>
        <dbReference type="ARBA" id="ARBA00001974"/>
    </source>
</evidence>
<dbReference type="AlphaFoldDB" id="A0A1S7LNN2"/>
<dbReference type="Gene3D" id="3.30.70.2740">
    <property type="match status" value="1"/>
</dbReference>
<feature type="domain" description="FAD-binding PCMH-type" evidence="6">
    <location>
        <begin position="40"/>
        <end position="219"/>
    </location>
</feature>
<proteinExistence type="inferred from homology"/>